<evidence type="ECO:0000313" key="2">
    <source>
        <dbReference type="EMBL" id="KAI1899270.1"/>
    </source>
</evidence>
<dbReference type="GO" id="GO:0005634">
    <property type="term" value="C:nucleus"/>
    <property type="evidence" value="ECO:0007669"/>
    <property type="project" value="TreeGrafter"/>
</dbReference>
<feature type="compositionally biased region" description="Basic and acidic residues" evidence="1">
    <location>
        <begin position="23"/>
        <end position="36"/>
    </location>
</feature>
<feature type="compositionally biased region" description="Acidic residues" evidence="1">
    <location>
        <begin position="418"/>
        <end position="429"/>
    </location>
</feature>
<dbReference type="EMBL" id="JAERUA010000005">
    <property type="protein sequence ID" value="KAI1899270.1"/>
    <property type="molecule type" value="Genomic_DNA"/>
</dbReference>
<reference evidence="2" key="1">
    <citation type="submission" date="2021-01" db="EMBL/GenBank/DDBJ databases">
        <authorList>
            <person name="Zahm M."/>
            <person name="Roques C."/>
            <person name="Cabau C."/>
            <person name="Klopp C."/>
            <person name="Donnadieu C."/>
            <person name="Jouanno E."/>
            <person name="Lampietro C."/>
            <person name="Louis A."/>
            <person name="Herpin A."/>
            <person name="Echchiki A."/>
            <person name="Berthelot C."/>
            <person name="Parey E."/>
            <person name="Roest-Crollius H."/>
            <person name="Braasch I."/>
            <person name="Postlethwait J."/>
            <person name="Bobe J."/>
            <person name="Montfort J."/>
            <person name="Bouchez O."/>
            <person name="Begum T."/>
            <person name="Mejri S."/>
            <person name="Adams A."/>
            <person name="Chen W.-J."/>
            <person name="Guiguen Y."/>
        </authorList>
    </citation>
    <scope>NUCLEOTIDE SEQUENCE</scope>
    <source>
        <tissue evidence="2">Blood</tissue>
    </source>
</reference>
<feature type="region of interest" description="Disordered" evidence="1">
    <location>
        <begin position="417"/>
        <end position="447"/>
    </location>
</feature>
<evidence type="ECO:0000313" key="3">
    <source>
        <dbReference type="Proteomes" id="UP000829720"/>
    </source>
</evidence>
<name>A0A8T3DSH0_9TELE</name>
<feature type="compositionally biased region" description="Pro residues" evidence="1">
    <location>
        <begin position="616"/>
        <end position="626"/>
    </location>
</feature>
<feature type="region of interest" description="Disordered" evidence="1">
    <location>
        <begin position="12"/>
        <end position="79"/>
    </location>
</feature>
<dbReference type="GO" id="GO:0000978">
    <property type="term" value="F:RNA polymerase II cis-regulatory region sequence-specific DNA binding"/>
    <property type="evidence" value="ECO:0007669"/>
    <property type="project" value="TreeGrafter"/>
</dbReference>
<feature type="region of interest" description="Disordered" evidence="1">
    <location>
        <begin position="703"/>
        <end position="731"/>
    </location>
</feature>
<gene>
    <name evidence="2" type="ORF">AGOR_G00060080</name>
</gene>
<protein>
    <recommendedName>
        <fullName evidence="4">Calcium-responsive transcription factor</fullName>
    </recommendedName>
</protein>
<evidence type="ECO:0000256" key="1">
    <source>
        <dbReference type="SAM" id="MobiDB-lite"/>
    </source>
</evidence>
<dbReference type="OrthoDB" id="2668416at2759"/>
<dbReference type="PANTHER" id="PTHR14694">
    <property type="entry name" value="CALCIUM-RESPONSIVE TRANSCRIPTION FACTOR"/>
    <property type="match status" value="1"/>
</dbReference>
<evidence type="ECO:0008006" key="4">
    <source>
        <dbReference type="Google" id="ProtNLM"/>
    </source>
</evidence>
<dbReference type="Proteomes" id="UP000829720">
    <property type="component" value="Unassembled WGS sequence"/>
</dbReference>
<dbReference type="Pfam" id="PF15299">
    <property type="entry name" value="ALS2CR8"/>
    <property type="match status" value="1"/>
</dbReference>
<dbReference type="GO" id="GO:0000981">
    <property type="term" value="F:DNA-binding transcription factor activity, RNA polymerase II-specific"/>
    <property type="evidence" value="ECO:0007669"/>
    <property type="project" value="TreeGrafter"/>
</dbReference>
<organism evidence="2 3">
    <name type="scientific">Albula goreensis</name>
    <dbReference type="NCBI Taxonomy" id="1534307"/>
    <lineage>
        <taxon>Eukaryota</taxon>
        <taxon>Metazoa</taxon>
        <taxon>Chordata</taxon>
        <taxon>Craniata</taxon>
        <taxon>Vertebrata</taxon>
        <taxon>Euteleostomi</taxon>
        <taxon>Actinopterygii</taxon>
        <taxon>Neopterygii</taxon>
        <taxon>Teleostei</taxon>
        <taxon>Albuliformes</taxon>
        <taxon>Albulidae</taxon>
        <taxon>Albula</taxon>
    </lineage>
</organism>
<sequence length="731" mass="80193">MYLKYLELLMNSHDDNSVEDMEAQVREEGLPEKGPETLDSGTSSAKDNRQDAHPRTTDCGSGQVPDESSQSQTKLDSQESTVILPVAENSSLNQNAARPDGQNQTEEFIIFDQNGQPLQYERMVIVTGQSENGQLYVIPSNHFGGAQVLLPQGQLMDISETAGPCLEKSSAEQTQTITVTTVTDATSAPATVTSASVTPSKSPSQSADDCFAAPLKPLPANAPSWAHLLHSCEKIGDSYRGFCTTEAELEAVLMLHKQHTHSVFGTRQSPSPAKPATRLMWKSQYVPYDGIPFINAGSRAIVMECQFGPRRKGFQPKKTEQEINPSAQYKATCPARIYIKKVRKFPEYRVPTDPKVDKKVVRQEQEKAFFNLKKSLWEASGVLRYYIQLPTQKAHLYHSMDTPVLPPLTVQLLLPKEEEQEEQEEEEDSMGVGCEGGDGEALENGSCLPSRLHPRVAEKIIELVAQGHNQVYTVRKQLRKFVEREMFKSDKVPERHNQCYFPTVNDIKNHIHEAQKTLGQQQCGAEYSTETTETQWTSGSESSSAETVTLTLAPTTVEVNPQRAEVLEGSDTLSPEAMQLFSSLTALQPKIFAQLHGVQLQPTLCTADRPPSQQDLPPPPVPPPLPTLLSDTAPSQPLLLSPAHFLQPPASLGEGIAVSDPPTLLGVGQLVSVSALGDGVSDGRVHQILLEDGQAIPVQIVEPVSTGVRSPEDQAMETEERRVDPLQSQSD</sequence>
<dbReference type="InterPro" id="IPR029309">
    <property type="entry name" value="CaRF"/>
</dbReference>
<dbReference type="PANTHER" id="PTHR14694:SF1">
    <property type="entry name" value="CALCIUM-RESPONSIVE TRANSCRIPTION FACTOR"/>
    <property type="match status" value="1"/>
</dbReference>
<feature type="compositionally biased region" description="Basic and acidic residues" evidence="1">
    <location>
        <begin position="46"/>
        <end position="56"/>
    </location>
</feature>
<feature type="region of interest" description="Disordered" evidence="1">
    <location>
        <begin position="604"/>
        <end position="628"/>
    </location>
</feature>
<accession>A0A8T3DSH0</accession>
<keyword evidence="3" id="KW-1185">Reference proteome</keyword>
<comment type="caution">
    <text evidence="2">The sequence shown here is derived from an EMBL/GenBank/DDBJ whole genome shotgun (WGS) entry which is preliminary data.</text>
</comment>
<proteinExistence type="predicted"/>
<dbReference type="AlphaFoldDB" id="A0A8T3DSH0"/>
<feature type="compositionally biased region" description="Polar residues" evidence="1">
    <location>
        <begin position="66"/>
        <end position="79"/>
    </location>
</feature>
<feature type="region of interest" description="Disordered" evidence="1">
    <location>
        <begin position="524"/>
        <end position="547"/>
    </location>
</feature>